<dbReference type="PANTHER" id="PTHR33420">
    <property type="entry name" value="FIMBRIAL SUBUNIT ELFA-RELATED"/>
    <property type="match status" value="1"/>
</dbReference>
<gene>
    <name evidence="3" type="ordered locus">S70_14380</name>
</gene>
<proteinExistence type="predicted"/>
<feature type="domain" description="Fimbrial-type adhesion" evidence="2">
    <location>
        <begin position="34"/>
        <end position="174"/>
    </location>
</feature>
<reference evidence="4" key="2">
    <citation type="submission" date="2012-04" db="EMBL/GenBank/DDBJ databases">
        <title>Complete genome sequence of Providencia stuartii clinical isolate MRSN 2154.</title>
        <authorList>
            <person name="Clifford R.J."/>
            <person name="Hang J."/>
            <person name="Riley M.C."/>
            <person name="Onmus-Leone F."/>
            <person name="Kuschner R.A."/>
            <person name="Lesho E.P."/>
            <person name="Waterman P.E."/>
        </authorList>
    </citation>
    <scope>NUCLEOTIDE SEQUENCE [LARGE SCALE GENOMIC DNA]</scope>
    <source>
        <strain evidence="4">MRSN 2154</strain>
    </source>
</reference>
<organism evidence="3 4">
    <name type="scientific">Providencia stuartii (strain MRSN 2154)</name>
    <dbReference type="NCBI Taxonomy" id="1157951"/>
    <lineage>
        <taxon>Bacteria</taxon>
        <taxon>Pseudomonadati</taxon>
        <taxon>Pseudomonadota</taxon>
        <taxon>Gammaproteobacteria</taxon>
        <taxon>Enterobacterales</taxon>
        <taxon>Morganellaceae</taxon>
        <taxon>Providencia</taxon>
    </lineage>
</organism>
<dbReference type="EMBL" id="CP003488">
    <property type="protein sequence ID" value="AFH94707.1"/>
    <property type="molecule type" value="Genomic_DNA"/>
</dbReference>
<evidence type="ECO:0000256" key="1">
    <source>
        <dbReference type="SAM" id="SignalP"/>
    </source>
</evidence>
<feature type="signal peptide" evidence="1">
    <location>
        <begin position="1"/>
        <end position="29"/>
    </location>
</feature>
<dbReference type="Proteomes" id="UP000005012">
    <property type="component" value="Chromosome"/>
</dbReference>
<dbReference type="OrthoDB" id="6465283at2"/>
<dbReference type="GO" id="GO:0009289">
    <property type="term" value="C:pilus"/>
    <property type="evidence" value="ECO:0007669"/>
    <property type="project" value="InterPro"/>
</dbReference>
<accession>A0A140NPV1</accession>
<dbReference type="KEGG" id="psi:S70_14380"/>
<keyword evidence="1" id="KW-0732">Signal</keyword>
<dbReference type="HOGENOM" id="CLU_114111_2_1_6"/>
<dbReference type="RefSeq" id="WP_014657607.1">
    <property type="nucleotide sequence ID" value="NC_017731.1"/>
</dbReference>
<reference evidence="3 4" key="1">
    <citation type="journal article" date="2012" name="J. Bacteriol.">
        <title>Complete Genome Sequence of Providencia stuartii Clinical Isolate MRSN 2154.</title>
        <authorList>
            <person name="Clifford R.J."/>
            <person name="Hang J."/>
            <person name="Riley M.C."/>
            <person name="Onmus-Leone F."/>
            <person name="Kuschner R.A."/>
            <person name="Lesho E.P."/>
            <person name="Waterman P.E."/>
        </authorList>
    </citation>
    <scope>NUCLEOTIDE SEQUENCE [LARGE SCALE GENOMIC DNA]</scope>
    <source>
        <strain evidence="3 4">MRSN 2154</strain>
    </source>
</reference>
<evidence type="ECO:0000313" key="4">
    <source>
        <dbReference type="Proteomes" id="UP000005012"/>
    </source>
</evidence>
<name>A0A140NPV1_PROSM</name>
<dbReference type="InterPro" id="IPR050263">
    <property type="entry name" value="Bact_Fimbrial_Adh_Pro"/>
</dbReference>
<dbReference type="SUPFAM" id="SSF49401">
    <property type="entry name" value="Bacterial adhesins"/>
    <property type="match status" value="1"/>
</dbReference>
<dbReference type="AlphaFoldDB" id="A0A140NPV1"/>
<feature type="chain" id="PRO_5007303969" evidence="1">
    <location>
        <begin position="30"/>
        <end position="175"/>
    </location>
</feature>
<dbReference type="InterPro" id="IPR000259">
    <property type="entry name" value="Adhesion_dom_fimbrial"/>
</dbReference>
<dbReference type="InterPro" id="IPR008966">
    <property type="entry name" value="Adhesion_dom_sf"/>
</dbReference>
<evidence type="ECO:0000313" key="3">
    <source>
        <dbReference type="EMBL" id="AFH94707.1"/>
    </source>
</evidence>
<dbReference type="GO" id="GO:0043709">
    <property type="term" value="P:cell adhesion involved in single-species biofilm formation"/>
    <property type="evidence" value="ECO:0007669"/>
    <property type="project" value="TreeGrafter"/>
</dbReference>
<dbReference type="PANTHER" id="PTHR33420:SF34">
    <property type="entry name" value="MINOR FIMBRIAL SUBUNIT"/>
    <property type="match status" value="1"/>
</dbReference>
<sequence length="175" mass="18995">MKLQRFNQSAAWCAMAILLLSFNAPFTNASTRVNFTGNLIGNPPCDITGDNDPIMVDFDEVGITKIDGVNYMQNFSLRVTCGDDLGNDVRLYLGYTGMEARSFDNNAVLTNRDGLAIRLYYQGQVVAPDDANIPIVMSSGGSAVIPLSAVPVRDPAVDLLEGDFYATGTVEIRYP</sequence>
<protein>
    <submittedName>
        <fullName evidence="3">Fimbrial protein domain-containing protein</fullName>
    </submittedName>
</protein>
<dbReference type="PATRIC" id="fig|1157951.4.peg.2893"/>
<dbReference type="Pfam" id="PF00419">
    <property type="entry name" value="Fimbrial"/>
    <property type="match status" value="1"/>
</dbReference>
<dbReference type="InterPro" id="IPR036937">
    <property type="entry name" value="Adhesion_dom_fimbrial_sf"/>
</dbReference>
<dbReference type="Gene3D" id="2.60.40.1090">
    <property type="entry name" value="Fimbrial-type adhesion domain"/>
    <property type="match status" value="1"/>
</dbReference>
<evidence type="ECO:0000259" key="2">
    <source>
        <dbReference type="Pfam" id="PF00419"/>
    </source>
</evidence>